<evidence type="ECO:0000313" key="2">
    <source>
        <dbReference type="Proteomes" id="UP001377168"/>
    </source>
</evidence>
<reference evidence="1" key="1">
    <citation type="submission" date="2024-03" db="EMBL/GenBank/DDBJ databases">
        <title>Novel Streptomyces species of biotechnological and ecological value are a feature of Machair soil.</title>
        <authorList>
            <person name="Prole J.R."/>
            <person name="Goodfellow M."/>
            <person name="Allenby N."/>
            <person name="Ward A.C."/>
        </authorList>
    </citation>
    <scope>NUCLEOTIDE SEQUENCE</scope>
    <source>
        <strain evidence="1">MS2.AVA.5</strain>
    </source>
</reference>
<accession>A0ACC6Q8Y1</accession>
<sequence length="788" mass="83580">MKDAARLSAVVLFAKSRAPHGRADDNVTSIRGPELGRWLGMTESTVHHAVLPALRKAGTVRTRVVTDEQGQSTGLDCVVMPLWQARRTGGVSHPLSLSRVELATLLRLLEALFGPGWTPKGKEVIAPGLLAGRRGRGAATDRLGLLLMVLNTGASGWLQLCGGSVVAREGRGAATLARLLGCTPSGARKVLSRLKEAGVVGYERKRTDTRMNGRGRVKVLPFADAYGKVESNPAAAEASETSLPALSDRPDAAVGDHGAAGDGSALATPGLLGTGGVSEAGGRERPAGAELHTFHASVATTVPPPAVSGRFSGEGRGSQGSRPERVCAREDRAVDSVPGVALIALPGAEAGPLRREKPKASEVVVSQRQKVDAAGAASVRGMGARNVQQRRGVAAPGDLRLQVALAPVARLWSRLNGGQRRVARRAVEQALDELAGLTGAESAPRLLAERLADRLTESGGEAMVREPMGWLLGRGVAQRRVCADRRCDDSIRLDTGDICPTCGDIVYLRRLQRARIAAGVDAELPQSDEQERRATLENRLRTAITLEAENLMARRQQAEADRACRAEASIAAEAEHVAAHVVREALPCADCGRARAAGLCEACGYRRRTETLVAEAGLVAAVGAADPTDRAGIAAVVDSVRKHLETAMSIARARFLDLLDPAELTADLPETASAMAFNELQTVQQAATEYRRSTLATLARTPGADAEAKRAYRTEQQRRHHRWYPGSPIARAAAETAAEQARARTARHLLATRLEQVRELSSGRTDTAAAPALSADHRSFLDMRMQSC</sequence>
<name>A0ACC6Q8Y1_9ACTN</name>
<protein>
    <submittedName>
        <fullName evidence="1">Uncharacterized protein</fullName>
    </submittedName>
</protein>
<dbReference type="EMBL" id="JBBKAJ010000037">
    <property type="protein sequence ID" value="MEJ8639984.1"/>
    <property type="molecule type" value="Genomic_DNA"/>
</dbReference>
<dbReference type="Proteomes" id="UP001377168">
    <property type="component" value="Unassembled WGS sequence"/>
</dbReference>
<comment type="caution">
    <text evidence="1">The sequence shown here is derived from an EMBL/GenBank/DDBJ whole genome shotgun (WGS) entry which is preliminary data.</text>
</comment>
<keyword evidence="2" id="KW-1185">Reference proteome</keyword>
<gene>
    <name evidence="1" type="ORF">WKI67_42525</name>
</gene>
<evidence type="ECO:0000313" key="1">
    <source>
        <dbReference type="EMBL" id="MEJ8639984.1"/>
    </source>
</evidence>
<organism evidence="1 2">
    <name type="scientific">Streptomyces achmelvichensis</name>
    <dbReference type="NCBI Taxonomy" id="3134111"/>
    <lineage>
        <taxon>Bacteria</taxon>
        <taxon>Bacillati</taxon>
        <taxon>Actinomycetota</taxon>
        <taxon>Actinomycetes</taxon>
        <taxon>Kitasatosporales</taxon>
        <taxon>Streptomycetaceae</taxon>
        <taxon>Streptomyces</taxon>
    </lineage>
</organism>
<proteinExistence type="predicted"/>